<accession>A0ABY6YSZ6</accession>
<dbReference type="Proteomes" id="UP001156498">
    <property type="component" value="Chromosome"/>
</dbReference>
<organism evidence="1 2">
    <name type="scientific">Streptomonospora nanhaiensis</name>
    <dbReference type="NCBI Taxonomy" id="1323731"/>
    <lineage>
        <taxon>Bacteria</taxon>
        <taxon>Bacillati</taxon>
        <taxon>Actinomycetota</taxon>
        <taxon>Actinomycetes</taxon>
        <taxon>Streptosporangiales</taxon>
        <taxon>Nocardiopsidaceae</taxon>
        <taxon>Streptomonospora</taxon>
    </lineage>
</organism>
<dbReference type="RefSeq" id="WP_267949288.1">
    <property type="nucleotide sequence ID" value="NZ_CP113264.1"/>
</dbReference>
<evidence type="ECO:0000313" key="2">
    <source>
        <dbReference type="Proteomes" id="UP001156498"/>
    </source>
</evidence>
<name>A0ABY6YSZ6_9ACTN</name>
<gene>
    <name evidence="1" type="ORF">OUQ99_10745</name>
</gene>
<evidence type="ECO:0000313" key="1">
    <source>
        <dbReference type="EMBL" id="WAE75518.1"/>
    </source>
</evidence>
<reference evidence="1 2" key="1">
    <citation type="journal article" date="2013" name="Int. J. Syst. Evol. Microbiol.">
        <title>Description of Streptomonospora sediminis sp. nov. and Streptomonospora nanhaiensis sp. nov., and reclassification of Nocardiopsis arabia Hozzein &amp; Goodfellow 2008 as Streptomonospora arabica comb. nov. and emended description of the genus Streptomonospora.</title>
        <authorList>
            <person name="Zhang D.F."/>
            <person name="Pan H.Q."/>
            <person name="He J."/>
            <person name="Zhang X.M."/>
            <person name="Zhang Y.G."/>
            <person name="Klenk H.P."/>
            <person name="Hu J.C."/>
            <person name="Li W.J."/>
        </authorList>
    </citation>
    <scope>NUCLEOTIDE SEQUENCE [LARGE SCALE GENOMIC DNA]</scope>
    <source>
        <strain evidence="1 2">12A09</strain>
    </source>
</reference>
<keyword evidence="2" id="KW-1185">Reference proteome</keyword>
<dbReference type="EMBL" id="CP113264">
    <property type="protein sequence ID" value="WAE75518.1"/>
    <property type="molecule type" value="Genomic_DNA"/>
</dbReference>
<proteinExistence type="predicted"/>
<sequence length="260" mass="28616">MAHNHSCAHAKNPGCACAGCAGSLHGWPGYFDRAEAPEPERERFRRHTDLEWLSALGTGKRQQNHLKAPTLRMRKAANDSAVADALTWLAHDPARVARGRRLGRGLHEEALPELRDHAGRHSAQLPDLKELDRVLPGHFWCSLLVQLSGAGDTVQRYSDRVPQVAAELLLDGETPPGWGQVQDHVAEVALTAVWKCAGYVLLGDFANLVRLMRFMSLFICPAPARHPLIVRRGFLPLGEGVLAETTLTRLQQAYLTDSAP</sequence>
<protein>
    <submittedName>
        <fullName evidence="1">Uncharacterized protein</fullName>
    </submittedName>
</protein>